<sequence length="89" mass="9593">MVEKVRSVAMFLGHGELNLFSPDLNDLRLWTAMSLNLGSPLELQLTLAHLSSPSAGFILCISLPALGLPSRNSSLPNKLCFSNVQKSAL</sequence>
<protein>
    <submittedName>
        <fullName evidence="1">Uncharacterized protein</fullName>
    </submittedName>
</protein>
<gene>
    <name evidence="1" type="ORF">K0M31_014958</name>
</gene>
<comment type="caution">
    <text evidence="1">The sequence shown here is derived from an EMBL/GenBank/DDBJ whole genome shotgun (WGS) entry which is preliminary data.</text>
</comment>
<dbReference type="AlphaFoldDB" id="A0AA40FGT5"/>
<evidence type="ECO:0000313" key="2">
    <source>
        <dbReference type="Proteomes" id="UP001177670"/>
    </source>
</evidence>
<evidence type="ECO:0000313" key="1">
    <source>
        <dbReference type="EMBL" id="KAK1118654.1"/>
    </source>
</evidence>
<dbReference type="EMBL" id="JAHYIQ010000042">
    <property type="protein sequence ID" value="KAK1118654.1"/>
    <property type="molecule type" value="Genomic_DNA"/>
</dbReference>
<name>A0AA40FGT5_9HYME</name>
<accession>A0AA40FGT5</accession>
<proteinExistence type="predicted"/>
<keyword evidence="2" id="KW-1185">Reference proteome</keyword>
<reference evidence="1" key="1">
    <citation type="submission" date="2021-10" db="EMBL/GenBank/DDBJ databases">
        <title>Melipona bicolor Genome sequencing and assembly.</title>
        <authorList>
            <person name="Araujo N.S."/>
            <person name="Arias M.C."/>
        </authorList>
    </citation>
    <scope>NUCLEOTIDE SEQUENCE</scope>
    <source>
        <strain evidence="1">USP_2M_L1-L4_2017</strain>
        <tissue evidence="1">Whole body</tissue>
    </source>
</reference>
<organism evidence="1 2">
    <name type="scientific">Melipona bicolor</name>
    <dbReference type="NCBI Taxonomy" id="60889"/>
    <lineage>
        <taxon>Eukaryota</taxon>
        <taxon>Metazoa</taxon>
        <taxon>Ecdysozoa</taxon>
        <taxon>Arthropoda</taxon>
        <taxon>Hexapoda</taxon>
        <taxon>Insecta</taxon>
        <taxon>Pterygota</taxon>
        <taxon>Neoptera</taxon>
        <taxon>Endopterygota</taxon>
        <taxon>Hymenoptera</taxon>
        <taxon>Apocrita</taxon>
        <taxon>Aculeata</taxon>
        <taxon>Apoidea</taxon>
        <taxon>Anthophila</taxon>
        <taxon>Apidae</taxon>
        <taxon>Melipona</taxon>
    </lineage>
</organism>
<dbReference type="Proteomes" id="UP001177670">
    <property type="component" value="Unassembled WGS sequence"/>
</dbReference>